<dbReference type="Pfam" id="PF00004">
    <property type="entry name" value="AAA"/>
    <property type="match status" value="1"/>
</dbReference>
<evidence type="ECO:0000259" key="2">
    <source>
        <dbReference type="SMART" id="SM00382"/>
    </source>
</evidence>
<reference evidence="3" key="1">
    <citation type="submission" date="2021-01" db="EMBL/GenBank/DDBJ databases">
        <authorList>
            <consortium name="Genoscope - CEA"/>
            <person name="William W."/>
        </authorList>
    </citation>
    <scope>NUCLEOTIDE SEQUENCE</scope>
</reference>
<dbReference type="Proteomes" id="UP000692954">
    <property type="component" value="Unassembled WGS sequence"/>
</dbReference>
<dbReference type="InterPro" id="IPR003959">
    <property type="entry name" value="ATPase_AAA_core"/>
</dbReference>
<comment type="caution">
    <text evidence="3">The sequence shown here is derived from an EMBL/GenBank/DDBJ whole genome shotgun (WGS) entry which is preliminary data.</text>
</comment>
<proteinExistence type="predicted"/>
<dbReference type="GO" id="GO:0016887">
    <property type="term" value="F:ATP hydrolysis activity"/>
    <property type="evidence" value="ECO:0007669"/>
    <property type="project" value="InterPro"/>
</dbReference>
<dbReference type="InterPro" id="IPR050304">
    <property type="entry name" value="MT-severing_AAA_ATPase"/>
</dbReference>
<name>A0A8S1KU01_9CILI</name>
<keyword evidence="1" id="KW-0175">Coiled coil</keyword>
<evidence type="ECO:0000313" key="3">
    <source>
        <dbReference type="EMBL" id="CAD8057861.1"/>
    </source>
</evidence>
<evidence type="ECO:0000313" key="4">
    <source>
        <dbReference type="Proteomes" id="UP000692954"/>
    </source>
</evidence>
<dbReference type="EMBL" id="CAJJDN010000011">
    <property type="protein sequence ID" value="CAD8057861.1"/>
    <property type="molecule type" value="Genomic_DNA"/>
</dbReference>
<dbReference type="GO" id="GO:0016197">
    <property type="term" value="P:endosomal transport"/>
    <property type="evidence" value="ECO:0007669"/>
    <property type="project" value="TreeGrafter"/>
</dbReference>
<dbReference type="PANTHER" id="PTHR23074:SF83">
    <property type="entry name" value="VACUOLAR PROTEIN SORTING-ASSOCIATED PROTEIN 4A"/>
    <property type="match status" value="1"/>
</dbReference>
<keyword evidence="4" id="KW-1185">Reference proteome</keyword>
<dbReference type="AlphaFoldDB" id="A0A8S1KU01"/>
<dbReference type="InterPro" id="IPR003593">
    <property type="entry name" value="AAA+_ATPase"/>
</dbReference>
<sequence length="387" mass="45674">MSDQILEDHRNSSLRLIVEGRDNFLNTNDFKVKQQSYSTMKKGCEGLLVYLRNEKDQNIIMLISEQLNRYIEQLTKFSQELKQNQQSDEIEIVFVQKQELLYTQDSEKDIQVFNTQYGQYVEIQLNTYNQRIQIIGLEQQKQKLREHIGLPILFPNLFQGARKLQTSILLFGPKGSGKTELIRYLASEWKTLLLIVNVSMIIEIGEQIKIQELKNEIEQLIKNKSFIILLQNLEDCPNRKSLLNFFEKYNLKELIDNGKLVSNVIGCSSQPWKIHHSIRRIFENRIEINLMSQDQRIEYLSLMLLQKEQNKLKYDQIVEIAKLTNKFTGLDLKNLIQQAIKIQSIKKLENNDQNIFSSVLDILQTFQISVSDNDFLQFRQWREDFCL</sequence>
<protein>
    <recommendedName>
        <fullName evidence="2">AAA+ ATPase domain-containing protein</fullName>
    </recommendedName>
</protein>
<feature type="domain" description="AAA+ ATPase" evidence="2">
    <location>
        <begin position="164"/>
        <end position="292"/>
    </location>
</feature>
<evidence type="ECO:0000256" key="1">
    <source>
        <dbReference type="SAM" id="Coils"/>
    </source>
</evidence>
<accession>A0A8S1KU01</accession>
<gene>
    <name evidence="3" type="ORF">PSON_ATCC_30995.1.T0110429</name>
</gene>
<feature type="coiled-coil region" evidence="1">
    <location>
        <begin position="203"/>
        <end position="230"/>
    </location>
</feature>
<dbReference type="GO" id="GO:0005524">
    <property type="term" value="F:ATP binding"/>
    <property type="evidence" value="ECO:0007669"/>
    <property type="project" value="InterPro"/>
</dbReference>
<dbReference type="OrthoDB" id="3046016at2759"/>
<dbReference type="SMART" id="SM00382">
    <property type="entry name" value="AAA"/>
    <property type="match status" value="1"/>
</dbReference>
<organism evidence="3 4">
    <name type="scientific">Paramecium sonneborni</name>
    <dbReference type="NCBI Taxonomy" id="65129"/>
    <lineage>
        <taxon>Eukaryota</taxon>
        <taxon>Sar</taxon>
        <taxon>Alveolata</taxon>
        <taxon>Ciliophora</taxon>
        <taxon>Intramacronucleata</taxon>
        <taxon>Oligohymenophorea</taxon>
        <taxon>Peniculida</taxon>
        <taxon>Parameciidae</taxon>
        <taxon>Paramecium</taxon>
    </lineage>
</organism>
<dbReference type="GO" id="GO:0007033">
    <property type="term" value="P:vacuole organization"/>
    <property type="evidence" value="ECO:0007669"/>
    <property type="project" value="TreeGrafter"/>
</dbReference>
<dbReference type="PANTHER" id="PTHR23074">
    <property type="entry name" value="AAA DOMAIN-CONTAINING"/>
    <property type="match status" value="1"/>
</dbReference>